<dbReference type="InParanoid" id="A0A1U7S9W0"/>
<gene>
    <name evidence="14" type="primary">LOC102386770</name>
</gene>
<evidence type="ECO:0000259" key="10">
    <source>
        <dbReference type="Pfam" id="PF01179"/>
    </source>
</evidence>
<dbReference type="Pfam" id="PF02727">
    <property type="entry name" value="Cu_amine_oxidN2"/>
    <property type="match status" value="1"/>
</dbReference>
<feature type="transmembrane region" description="Helical" evidence="9">
    <location>
        <begin position="6"/>
        <end position="25"/>
    </location>
</feature>
<evidence type="ECO:0000256" key="9">
    <source>
        <dbReference type="SAM" id="Phobius"/>
    </source>
</evidence>
<dbReference type="InterPro" id="IPR016182">
    <property type="entry name" value="Cu_amine_oxidase_N-reg"/>
</dbReference>
<dbReference type="GO" id="GO:0008131">
    <property type="term" value="F:primary methylamine oxidase activity"/>
    <property type="evidence" value="ECO:0007669"/>
    <property type="project" value="InterPro"/>
</dbReference>
<dbReference type="InterPro" id="IPR036460">
    <property type="entry name" value="Cu_amine_oxidase_C_sf"/>
</dbReference>
<comment type="PTM">
    <text evidence="7 8">Topaquinone (TPQ) is generated by copper-dependent autoxidation of a specific tyrosyl residue.</text>
</comment>
<evidence type="ECO:0000313" key="14">
    <source>
        <dbReference type="RefSeq" id="XP_006028111.1"/>
    </source>
</evidence>
<proteinExistence type="inferred from homology"/>
<dbReference type="Pfam" id="PF02728">
    <property type="entry name" value="Cu_amine_oxidN3"/>
    <property type="match status" value="1"/>
</dbReference>
<dbReference type="Gene3D" id="2.70.98.20">
    <property type="entry name" value="Copper amine oxidase, catalytic domain"/>
    <property type="match status" value="1"/>
</dbReference>
<dbReference type="PRINTS" id="PR00766">
    <property type="entry name" value="CUDAOXIDASE"/>
</dbReference>
<feature type="active site" description="Proton acceptor" evidence="6">
    <location>
        <position position="379"/>
    </location>
</feature>
<feature type="active site" description="Schiff-base intermediate with substrate; via topaquinone" evidence="6">
    <location>
        <position position="464"/>
    </location>
</feature>
<evidence type="ECO:0000256" key="4">
    <source>
        <dbReference type="ARBA" id="ARBA00023002"/>
    </source>
</evidence>
<dbReference type="Proteomes" id="UP000189705">
    <property type="component" value="Unplaced"/>
</dbReference>
<evidence type="ECO:0000256" key="7">
    <source>
        <dbReference type="PIRSR" id="PIRSR600269-51"/>
    </source>
</evidence>
<feature type="domain" description="Copper amine oxidase catalytic" evidence="10">
    <location>
        <begin position="308"/>
        <end position="710"/>
    </location>
</feature>
<reference evidence="14" key="1">
    <citation type="submission" date="2025-08" db="UniProtKB">
        <authorList>
            <consortium name="RefSeq"/>
        </authorList>
    </citation>
    <scope>IDENTIFICATION</scope>
</reference>
<dbReference type="PANTHER" id="PTHR10638:SF4">
    <property type="entry name" value="RETINA-SPECIFIC COPPER AMINE OXIDASE"/>
    <property type="match status" value="1"/>
</dbReference>
<dbReference type="FunFam" id="2.70.98.20:FF:000002">
    <property type="entry name" value="Amine oxidase"/>
    <property type="match status" value="1"/>
</dbReference>
<keyword evidence="5 8" id="KW-0186">Copper</keyword>
<dbReference type="SUPFAM" id="SSF49998">
    <property type="entry name" value="Amine oxidase catalytic domain"/>
    <property type="match status" value="1"/>
</dbReference>
<dbReference type="InterPro" id="IPR015802">
    <property type="entry name" value="Cu_amine_oxidase_N3"/>
</dbReference>
<feature type="domain" description="Copper amine oxidase N2-terminal" evidence="11">
    <location>
        <begin position="79"/>
        <end position="147"/>
    </location>
</feature>
<dbReference type="RefSeq" id="XP_006028111.1">
    <property type="nucleotide sequence ID" value="XM_006028049.3"/>
</dbReference>
<dbReference type="GO" id="GO:0005507">
    <property type="term" value="F:copper ion binding"/>
    <property type="evidence" value="ECO:0007669"/>
    <property type="project" value="InterPro"/>
</dbReference>
<dbReference type="SUPFAM" id="SSF54416">
    <property type="entry name" value="Amine oxidase N-terminal region"/>
    <property type="match status" value="2"/>
</dbReference>
<keyword evidence="9" id="KW-0472">Membrane</keyword>
<protein>
    <recommendedName>
        <fullName evidence="8">Amine oxidase</fullName>
        <ecNumber evidence="8">1.4.3.-</ecNumber>
    </recommendedName>
</protein>
<dbReference type="PANTHER" id="PTHR10638">
    <property type="entry name" value="COPPER AMINE OXIDASE"/>
    <property type="match status" value="1"/>
</dbReference>
<keyword evidence="3 6" id="KW-0801">TPQ</keyword>
<name>A0A1U7S9W0_ALLSI</name>
<comment type="similarity">
    <text evidence="1 8">Belongs to the copper/topaquinone oxidase family.</text>
</comment>
<keyword evidence="2 8" id="KW-0479">Metal-binding</keyword>
<organism evidence="13 14">
    <name type="scientific">Alligator sinensis</name>
    <name type="common">Chinese alligator</name>
    <dbReference type="NCBI Taxonomy" id="38654"/>
    <lineage>
        <taxon>Eukaryota</taxon>
        <taxon>Metazoa</taxon>
        <taxon>Chordata</taxon>
        <taxon>Craniata</taxon>
        <taxon>Vertebrata</taxon>
        <taxon>Euteleostomi</taxon>
        <taxon>Archelosauria</taxon>
        <taxon>Archosauria</taxon>
        <taxon>Crocodylia</taxon>
        <taxon>Alligatoridae</taxon>
        <taxon>Alligatorinae</taxon>
        <taxon>Alligator</taxon>
    </lineage>
</organism>
<dbReference type="GO" id="GO:0009308">
    <property type="term" value="P:amine metabolic process"/>
    <property type="evidence" value="ECO:0007669"/>
    <property type="project" value="UniProtKB-UniRule"/>
</dbReference>
<dbReference type="GeneID" id="102386770"/>
<keyword evidence="9" id="KW-0812">Transmembrane</keyword>
<dbReference type="InterPro" id="IPR049947">
    <property type="entry name" value="Cu_Am_Ox_Cu-bd"/>
</dbReference>
<comment type="cofactor">
    <cofactor evidence="8">
        <name>Cu cation</name>
        <dbReference type="ChEBI" id="CHEBI:23378"/>
    </cofactor>
    <text evidence="8">Contains 1 topaquinone per subunit.</text>
</comment>
<sequence>MDLKVASIFLAVSAAINLILVALLLGRGWRPATCGTGSQQAQETGHRAQNDQSLVFADLTPGEMVQVVRYLRENLGVPLVDASRANPSDNCIYYISLQLPTKAEVLRFLDRGGVRPSRQALAVVFFGNQPEPNITEYLVGPLPKPTYHRDITALKYGGKLPYNRRPLLGTEFGQIDAFLRRVEYPKAPSFMSQVFDYDGANLATQTVAPRGFESGDRKTWAVHFQNVSGLYVHPVGLEVLIDHGSLNISQWKVLKVFYNGQYFEGMVQLESEFKQGHVKVDKVRKAPLDGGYSSLKPRVPHQHVGPLQYEPRGPRYSIRSNQVVFQAWSFAFGMDVNTGPRLFDIRFRGQRIVYELSLQEASAIYSSNNPGGMTIRYLDASYGIGRAAFSLVPGVDCPYLATYLDSSYLTESFVPQTNKNSICIFEANLEVPVRRHYNNRHTRYYGGLASSVLVFRTISAVSNYDYIWDFIFHSSGAVEVKVQATGYISSSFFFGNGTHFGSRVEEHTLGTMHSHALSFKVDLDIGGSKNSLVTHDMVFENVQAPWSPEHQIERPRLVKQVLDREDKAAFRLNSEMPRYIYFAANSENKWGHERGYRIQMISFPGDHLPETSTMERAFSWGRYKLAVTKRKEEEPTSSSIYNQNDPWTPTVAFADFINNETIVNEDLVAWITTGFLHIPHAEDIPNTVTVGNTVGFFLRPYNYYDEDPSIFSPDSVFFTSKQDSRSCEVNPIACLSKVASCLPNIPPFTYNGFQNPTRLWGVRR</sequence>
<dbReference type="FunFam" id="3.10.450.40:FF:000001">
    <property type="entry name" value="Amine oxidase"/>
    <property type="match status" value="1"/>
</dbReference>
<evidence type="ECO:0000256" key="3">
    <source>
        <dbReference type="ARBA" id="ARBA00022772"/>
    </source>
</evidence>
<evidence type="ECO:0000259" key="11">
    <source>
        <dbReference type="Pfam" id="PF02727"/>
    </source>
</evidence>
<dbReference type="eggNOG" id="KOG1186">
    <property type="taxonomic scope" value="Eukaryota"/>
</dbReference>
<dbReference type="Gene3D" id="3.10.450.40">
    <property type="match status" value="2"/>
</dbReference>
<accession>A0A1U7S9W0</accession>
<feature type="domain" description="Copper amine oxidase N3-terminal" evidence="12">
    <location>
        <begin position="165"/>
        <end position="260"/>
    </location>
</feature>
<evidence type="ECO:0000259" key="12">
    <source>
        <dbReference type="Pfam" id="PF02728"/>
    </source>
</evidence>
<dbReference type="FunFam" id="3.10.450.40:FF:000007">
    <property type="entry name" value="Amine oxidase"/>
    <property type="match status" value="1"/>
</dbReference>
<dbReference type="STRING" id="38654.A0A1U7S9W0"/>
<dbReference type="OrthoDB" id="5379943at2759"/>
<evidence type="ECO:0000313" key="13">
    <source>
        <dbReference type="Proteomes" id="UP000189705"/>
    </source>
</evidence>
<dbReference type="InterPro" id="IPR000269">
    <property type="entry name" value="Cu_amine_oxidase"/>
</dbReference>
<keyword evidence="13" id="KW-1185">Reference proteome</keyword>
<dbReference type="PROSITE" id="PS01165">
    <property type="entry name" value="COPPER_AMINE_OXID_2"/>
    <property type="match status" value="1"/>
</dbReference>
<evidence type="ECO:0000256" key="1">
    <source>
        <dbReference type="ARBA" id="ARBA00007983"/>
    </source>
</evidence>
<evidence type="ECO:0000256" key="6">
    <source>
        <dbReference type="PIRSR" id="PIRSR600269-50"/>
    </source>
</evidence>
<dbReference type="KEGG" id="asn:102386770"/>
<dbReference type="AlphaFoldDB" id="A0A1U7S9W0"/>
<dbReference type="InterPro" id="IPR015800">
    <property type="entry name" value="Cu_amine_oxidase_N2"/>
</dbReference>
<evidence type="ECO:0000256" key="8">
    <source>
        <dbReference type="RuleBase" id="RU000672"/>
    </source>
</evidence>
<feature type="modified residue" description="2',4',5'-topaquinone" evidence="7">
    <location>
        <position position="464"/>
    </location>
</feature>
<evidence type="ECO:0000256" key="5">
    <source>
        <dbReference type="ARBA" id="ARBA00023008"/>
    </source>
</evidence>
<keyword evidence="9" id="KW-1133">Transmembrane helix</keyword>
<keyword evidence="4 8" id="KW-0560">Oxidoreductase</keyword>
<dbReference type="GO" id="GO:0048038">
    <property type="term" value="F:quinone binding"/>
    <property type="evidence" value="ECO:0007669"/>
    <property type="project" value="InterPro"/>
</dbReference>
<dbReference type="Pfam" id="PF01179">
    <property type="entry name" value="Cu_amine_oxid"/>
    <property type="match status" value="1"/>
</dbReference>
<evidence type="ECO:0000256" key="2">
    <source>
        <dbReference type="ARBA" id="ARBA00022723"/>
    </source>
</evidence>
<dbReference type="GO" id="GO:0005886">
    <property type="term" value="C:plasma membrane"/>
    <property type="evidence" value="ECO:0007669"/>
    <property type="project" value="TreeGrafter"/>
</dbReference>
<dbReference type="InterPro" id="IPR015798">
    <property type="entry name" value="Cu_amine_oxidase_C"/>
</dbReference>
<dbReference type="EC" id="1.4.3.-" evidence="8"/>